<protein>
    <recommendedName>
        <fullName evidence="3">Glycosyltransferase subfamily 4-like N-terminal domain-containing protein</fullName>
    </recommendedName>
</protein>
<evidence type="ECO:0000256" key="2">
    <source>
        <dbReference type="ARBA" id="ARBA00022679"/>
    </source>
</evidence>
<dbReference type="SUPFAM" id="SSF53756">
    <property type="entry name" value="UDP-Glycosyltransferase/glycogen phosphorylase"/>
    <property type="match status" value="1"/>
</dbReference>
<dbReference type="RefSeq" id="WP_042544804.1">
    <property type="nucleotide sequence ID" value="NZ_JXSQ01000020.1"/>
</dbReference>
<organism evidence="4 5">
    <name type="scientific">Leucobacter komagatae</name>
    <dbReference type="NCBI Taxonomy" id="55969"/>
    <lineage>
        <taxon>Bacteria</taxon>
        <taxon>Bacillati</taxon>
        <taxon>Actinomycetota</taxon>
        <taxon>Actinomycetes</taxon>
        <taxon>Micrococcales</taxon>
        <taxon>Microbacteriaceae</taxon>
        <taxon>Leucobacter</taxon>
    </lineage>
</organism>
<dbReference type="Gene3D" id="3.40.50.2000">
    <property type="entry name" value="Glycogen Phosphorylase B"/>
    <property type="match status" value="2"/>
</dbReference>
<evidence type="ECO:0000256" key="1">
    <source>
        <dbReference type="ARBA" id="ARBA00022676"/>
    </source>
</evidence>
<comment type="caution">
    <text evidence="4">The sequence shown here is derived from an EMBL/GenBank/DDBJ whole genome shotgun (WGS) entry which is preliminary data.</text>
</comment>
<feature type="domain" description="Glycosyltransferase subfamily 4-like N-terminal" evidence="3">
    <location>
        <begin position="83"/>
        <end position="185"/>
    </location>
</feature>
<dbReference type="Proteomes" id="UP000032120">
    <property type="component" value="Unassembled WGS sequence"/>
</dbReference>
<dbReference type="OrthoDB" id="9813214at2"/>
<evidence type="ECO:0000313" key="5">
    <source>
        <dbReference type="Proteomes" id="UP000032120"/>
    </source>
</evidence>
<keyword evidence="1" id="KW-0328">Glycosyltransferase</keyword>
<evidence type="ECO:0000313" key="4">
    <source>
        <dbReference type="EMBL" id="KIP51858.1"/>
    </source>
</evidence>
<dbReference type="Pfam" id="PF13439">
    <property type="entry name" value="Glyco_transf_4"/>
    <property type="match status" value="1"/>
</dbReference>
<keyword evidence="2" id="KW-0808">Transferase</keyword>
<reference evidence="4 5" key="1">
    <citation type="submission" date="2015-01" db="EMBL/GenBank/DDBJ databases">
        <title>Draft genome sequence of Leucobacter komagatae strain VKM ST2845.</title>
        <authorList>
            <person name="Karlyshev A.V."/>
            <person name="Kudryashova E.B."/>
        </authorList>
    </citation>
    <scope>NUCLEOTIDE SEQUENCE [LARGE SCALE GENOMIC DNA]</scope>
    <source>
        <strain evidence="4 5">VKM ST2845</strain>
    </source>
</reference>
<name>A0A0D0IQS6_9MICO</name>
<dbReference type="GO" id="GO:0016757">
    <property type="term" value="F:glycosyltransferase activity"/>
    <property type="evidence" value="ECO:0007669"/>
    <property type="project" value="UniProtKB-KW"/>
</dbReference>
<accession>A0A0D0IQS6</accession>
<proteinExistence type="predicted"/>
<dbReference type="InterPro" id="IPR028098">
    <property type="entry name" value="Glyco_trans_4-like_N"/>
</dbReference>
<sequence>MKTEKRPSLLIVSFSDIANDARVKKQIALFADQFRVTTCGRGSAIREDVEHIQLSAGSSRAREILQAGLLRVGFWRGAFALEPEVRVARKLLKGRHFDVAISNDLESVPVAAERVGYDRTVADLHEYWPGLHDQLSKWVTLRQPYFRWMIRKFVARTGAAITVSAAIAERYREEFGISCQVVHNATPKHNLQPGAVGEIIRVVHSGGAQPNRKPEVMMRAVARSSASVTMDMYLTGQDTAYGKSLRELAAELGERIRILPPKPYDELVETLNSYDVGVHILPPTNTNNSLALPNKLFDYVQARLALVVGPTEDMARRVKGFNLGAVADGFTEDDVVRVLDSLSPEKVREWKRASHVAAAVLNSESELPVLAAAVESVLE</sequence>
<gene>
    <name evidence="4" type="ORF">SD72_12495</name>
</gene>
<dbReference type="AlphaFoldDB" id="A0A0D0IQS6"/>
<evidence type="ECO:0000259" key="3">
    <source>
        <dbReference type="Pfam" id="PF13439"/>
    </source>
</evidence>
<keyword evidence="5" id="KW-1185">Reference proteome</keyword>
<dbReference type="EMBL" id="JXSQ01000020">
    <property type="protein sequence ID" value="KIP51858.1"/>
    <property type="molecule type" value="Genomic_DNA"/>
</dbReference>